<dbReference type="SUPFAM" id="SSF48452">
    <property type="entry name" value="TPR-like"/>
    <property type="match status" value="1"/>
</dbReference>
<dbReference type="InterPro" id="IPR011990">
    <property type="entry name" value="TPR-like_helical_dom_sf"/>
</dbReference>
<accession>A0A0M0EG53</accession>
<proteinExistence type="predicted"/>
<keyword evidence="3" id="KW-0802">TPR repeat</keyword>
<dbReference type="InterPro" id="IPR019734">
    <property type="entry name" value="TPR_rpt"/>
</dbReference>
<keyword evidence="1" id="KW-0328">Glycosyltransferase</keyword>
<dbReference type="STRING" id="33995.KOEU_23140"/>
<dbReference type="Pfam" id="PF13181">
    <property type="entry name" value="TPR_8"/>
    <property type="match status" value="1"/>
</dbReference>
<dbReference type="CDD" id="cd03789">
    <property type="entry name" value="GT9_LPS_heptosyltransferase"/>
    <property type="match status" value="1"/>
</dbReference>
<dbReference type="GO" id="GO:0005829">
    <property type="term" value="C:cytosol"/>
    <property type="evidence" value="ECO:0007669"/>
    <property type="project" value="TreeGrafter"/>
</dbReference>
<dbReference type="PANTHER" id="PTHR30160">
    <property type="entry name" value="TETRAACYLDISACCHARIDE 4'-KINASE-RELATED"/>
    <property type="match status" value="1"/>
</dbReference>
<evidence type="ECO:0000256" key="2">
    <source>
        <dbReference type="ARBA" id="ARBA00022679"/>
    </source>
</evidence>
<dbReference type="GO" id="GO:0008713">
    <property type="term" value="F:ADP-heptose-lipopolysaccharide heptosyltransferase activity"/>
    <property type="evidence" value="ECO:0007669"/>
    <property type="project" value="TreeGrafter"/>
</dbReference>
<dbReference type="Gene3D" id="3.40.50.2000">
    <property type="entry name" value="Glycogen Phosphorylase B"/>
    <property type="match status" value="2"/>
</dbReference>
<evidence type="ECO:0000313" key="5">
    <source>
        <dbReference type="Proteomes" id="UP000037566"/>
    </source>
</evidence>
<dbReference type="AlphaFoldDB" id="A0A0M0EG53"/>
<dbReference type="InterPro" id="IPR051199">
    <property type="entry name" value="LPS_LOS_Heptosyltrfase"/>
</dbReference>
<dbReference type="PROSITE" id="PS50293">
    <property type="entry name" value="TPR_REGION"/>
    <property type="match status" value="1"/>
</dbReference>
<evidence type="ECO:0000313" key="4">
    <source>
        <dbReference type="EMBL" id="KON64244.1"/>
    </source>
</evidence>
<organism evidence="4 5">
    <name type="scientific">Komagataeibacter europaeus</name>
    <name type="common">Gluconacetobacter europaeus</name>
    <dbReference type="NCBI Taxonomy" id="33995"/>
    <lineage>
        <taxon>Bacteria</taxon>
        <taxon>Pseudomonadati</taxon>
        <taxon>Pseudomonadota</taxon>
        <taxon>Alphaproteobacteria</taxon>
        <taxon>Acetobacterales</taxon>
        <taxon>Acetobacteraceae</taxon>
        <taxon>Komagataeibacter</taxon>
    </lineage>
</organism>
<comment type="caution">
    <text evidence="4">The sequence shown here is derived from an EMBL/GenBank/DDBJ whole genome shotgun (WGS) entry which is preliminary data.</text>
</comment>
<dbReference type="GO" id="GO:0009244">
    <property type="term" value="P:lipopolysaccharide core region biosynthetic process"/>
    <property type="evidence" value="ECO:0007669"/>
    <property type="project" value="TreeGrafter"/>
</dbReference>
<dbReference type="EMBL" id="LHUQ01000013">
    <property type="protein sequence ID" value="KON64244.1"/>
    <property type="molecule type" value="Genomic_DNA"/>
</dbReference>
<sequence length="738" mass="82434">MLGARKVSKYAWRRAASFVNNKNNITEELSKIINNSGPEVSIESVFEKAEEAEYRKNYPLAVLYYEKIIDIWGGSKDLWLRIAILQRDMGRFEHSETSFLNALHMSSSDARIYFEMGELYQRQNRYKEAEANFCQAAQIQPDWASPREASATLEEIIELDKKQALSDETEKLEKAKELDSMEQRGADKRISPALFQPTRLESTHNYRPAFVTTFCGVPQRTRWGFGPVVRGCGSLRGYVRSIIPYYKIEIYIDGKLIHEGDLTVGSMPDEQSDVRLKKYAFNAWIDFSKFTYGWHDVIFRAISLNGDVQEEIDWKKESIIVDVPLPDGFFEEAMARVPALDPCSPLSIVDQINTLPSVVSKASPKSYPGPIRNVAILRLDGLGDVAVSVPFFLKLKELLPEAKLVVLATTDNADGCRALDLFDEVIEIKFPEDPFVQGRFLSEEQQKDLIERLSGYEFDLAITGMVSDAPRRLSIMTGAPVTIGFDGGDLKSLSIFYHTQDSKSGGNILNYAARYEMLTKALEVWLDSGARVQKRNDLSRDLLIQYGIKLEEDYVVMHTGSRIKATEWFGYAELADRIVKKLGLKVVYIANDETQKSLLSESNLKEGKIIYLSGNMPFDHFDAVLSYCSVFLGNDSGPGHLATLRGAKAIRIISARSGGSEWKSELAGVCIFRRVPCAGCGAIPISTPEECAHDIACVKNITIDEVYDQVTRLLSEGGSTSEAGPSLTSVAFTGEIAS</sequence>
<dbReference type="InterPro" id="IPR002201">
    <property type="entry name" value="Glyco_trans_9"/>
</dbReference>
<name>A0A0M0EG53_KOMEU</name>
<reference evidence="4" key="1">
    <citation type="submission" date="2015-08" db="EMBL/GenBank/DDBJ databases">
        <title>Draft genome sequence of Komagataeibacter europaeus CECT 8546 a cellulose producer strain from vinegar produced by the traditional method.</title>
        <authorList>
            <person name="Poehlein A."/>
            <person name="Valera M.J."/>
            <person name="Haack F.S."/>
            <person name="Mas A."/>
            <person name="Daniel R."/>
            <person name="Streit W.R."/>
            <person name="Mateo E."/>
        </authorList>
    </citation>
    <scope>NUCLEOTIDE SEQUENCE [LARGE SCALE GENOMIC DNA]</scope>
    <source>
        <strain evidence="4">CECT 8546</strain>
    </source>
</reference>
<evidence type="ECO:0000256" key="3">
    <source>
        <dbReference type="PROSITE-ProRule" id="PRU00339"/>
    </source>
</evidence>
<dbReference type="SMART" id="SM00028">
    <property type="entry name" value="TPR"/>
    <property type="match status" value="3"/>
</dbReference>
<feature type="repeat" description="TPR" evidence="3">
    <location>
        <begin position="110"/>
        <end position="143"/>
    </location>
</feature>
<dbReference type="Proteomes" id="UP000037566">
    <property type="component" value="Unassembled WGS sequence"/>
</dbReference>
<dbReference type="RefSeq" id="WP_082267006.1">
    <property type="nucleotide sequence ID" value="NZ_LHUQ01000013.1"/>
</dbReference>
<keyword evidence="5" id="KW-1185">Reference proteome</keyword>
<dbReference type="PATRIC" id="fig|33995.3.peg.2580"/>
<evidence type="ECO:0000256" key="1">
    <source>
        <dbReference type="ARBA" id="ARBA00022676"/>
    </source>
</evidence>
<dbReference type="PROSITE" id="PS50005">
    <property type="entry name" value="TPR"/>
    <property type="match status" value="1"/>
</dbReference>
<keyword evidence="2" id="KW-0808">Transferase</keyword>
<dbReference type="OrthoDB" id="9807356at2"/>
<dbReference type="Gene3D" id="1.25.40.10">
    <property type="entry name" value="Tetratricopeptide repeat domain"/>
    <property type="match status" value="1"/>
</dbReference>
<dbReference type="SUPFAM" id="SSF53756">
    <property type="entry name" value="UDP-Glycosyltransferase/glycogen phosphorylase"/>
    <property type="match status" value="1"/>
</dbReference>
<dbReference type="Pfam" id="PF01075">
    <property type="entry name" value="Glyco_transf_9"/>
    <property type="match status" value="1"/>
</dbReference>
<gene>
    <name evidence="4" type="ORF">KOEU_23140</name>
</gene>
<protein>
    <submittedName>
        <fullName evidence="4">Glycosyltransferase family 9 (Heptosyltransferase)</fullName>
    </submittedName>
</protein>